<protein>
    <submittedName>
        <fullName evidence="2">Uncharacterized protein</fullName>
    </submittedName>
</protein>
<dbReference type="EMBL" id="CP017834">
    <property type="protein sequence ID" value="APJ02834.1"/>
    <property type="molecule type" value="Genomic_DNA"/>
</dbReference>
<dbReference type="Proteomes" id="UP000184731">
    <property type="component" value="Chromosome"/>
</dbReference>
<dbReference type="KEGG" id="saqi:AXG55_02420"/>
<gene>
    <name evidence="2" type="ORF">AXG55_02420</name>
</gene>
<dbReference type="STRING" id="1915309.AXG55_02420"/>
<keyword evidence="1" id="KW-0175">Coiled coil</keyword>
<sequence>MLIFIVGFFCAFLLLGVIGIFYQNNDQEKKESKEGEVHKKNEANPDLPIQNKKSVCEYDQIQSKFAIIRADWTKDLTEIKNALNELSQLCDEKNKIVKNLKDNLNQVYLNMEESIHEYKKTKAEIYQEKYTNLAIEKDKIIAKIHDIESDLSEQNNLICSYYEKKDQLQKNLEHLKYQEQETILNIKSLKKIEYLEAKIAAANEQKIECLDFANDSSHKIKASLNSIQTQEQSLEDELLQYGLNKKYKENFNMNVKMEELWEENKSSDVENSQNKIQNENLKIKKQDSSTINNLFS</sequence>
<evidence type="ECO:0000313" key="2">
    <source>
        <dbReference type="EMBL" id="APJ02834.1"/>
    </source>
</evidence>
<feature type="coiled-coil region" evidence="1">
    <location>
        <begin position="69"/>
        <end position="121"/>
    </location>
</feature>
<evidence type="ECO:0000256" key="1">
    <source>
        <dbReference type="SAM" id="Coils"/>
    </source>
</evidence>
<keyword evidence="3" id="KW-1185">Reference proteome</keyword>
<name>A0A1L4CY15_9BACT</name>
<organism evidence="2 3">
    <name type="scientific">Silvanigrella aquatica</name>
    <dbReference type="NCBI Taxonomy" id="1915309"/>
    <lineage>
        <taxon>Bacteria</taxon>
        <taxon>Pseudomonadati</taxon>
        <taxon>Bdellovibrionota</taxon>
        <taxon>Oligoflexia</taxon>
        <taxon>Silvanigrellales</taxon>
        <taxon>Silvanigrellaceae</taxon>
        <taxon>Silvanigrella</taxon>
    </lineage>
</organism>
<reference evidence="2 3" key="1">
    <citation type="submission" date="2016-10" db="EMBL/GenBank/DDBJ databases">
        <title>Silvanigrella aquatica sp. nov., isolated from a freshwater lake located in the Black Forest, Germany, description of Silvanigrellaceae fam. nov., Silvanigrellales ord. nov., reclassification of the order Bdellovibrionales in the class Oligoflexia, reclassification of the families Bacteriovoracaceae and Halobacteriovoraceae in the new order Bacteriovoracales ord. nov., and reclassification of the family Pseudobacteriovoracaceae in the order Oligoflexiales.</title>
        <authorList>
            <person name="Hahn M.W."/>
            <person name="Schmidt J."/>
            <person name="Koll U."/>
            <person name="Rohde M."/>
            <person name="Verbag S."/>
            <person name="Pitt A."/>
            <person name="Nakai R."/>
            <person name="Naganuma T."/>
            <person name="Lang E."/>
        </authorList>
    </citation>
    <scope>NUCLEOTIDE SEQUENCE [LARGE SCALE GENOMIC DNA]</scope>
    <source>
        <strain evidence="2 3">MWH-Nonnen-W8red</strain>
    </source>
</reference>
<proteinExistence type="predicted"/>
<dbReference type="AlphaFoldDB" id="A0A1L4CY15"/>
<accession>A0A1L4CY15</accession>
<dbReference type="RefSeq" id="WP_148696543.1">
    <property type="nucleotide sequence ID" value="NZ_CP017834.1"/>
</dbReference>
<evidence type="ECO:0000313" key="3">
    <source>
        <dbReference type="Proteomes" id="UP000184731"/>
    </source>
</evidence>